<accession>A0A194PFB8</accession>
<proteinExistence type="predicted"/>
<protein>
    <submittedName>
        <fullName evidence="2">Uncharacterized protein</fullName>
    </submittedName>
</protein>
<feature type="region of interest" description="Disordered" evidence="1">
    <location>
        <begin position="13"/>
        <end position="42"/>
    </location>
</feature>
<organism evidence="2 3">
    <name type="scientific">Papilio xuthus</name>
    <name type="common">Asian swallowtail butterfly</name>
    <dbReference type="NCBI Taxonomy" id="66420"/>
    <lineage>
        <taxon>Eukaryota</taxon>
        <taxon>Metazoa</taxon>
        <taxon>Ecdysozoa</taxon>
        <taxon>Arthropoda</taxon>
        <taxon>Hexapoda</taxon>
        <taxon>Insecta</taxon>
        <taxon>Pterygota</taxon>
        <taxon>Neoptera</taxon>
        <taxon>Endopterygota</taxon>
        <taxon>Lepidoptera</taxon>
        <taxon>Glossata</taxon>
        <taxon>Ditrysia</taxon>
        <taxon>Papilionoidea</taxon>
        <taxon>Papilionidae</taxon>
        <taxon>Papilioninae</taxon>
        <taxon>Papilio</taxon>
    </lineage>
</organism>
<gene>
    <name evidence="2" type="ORF">RR46_08403</name>
</gene>
<evidence type="ECO:0000256" key="1">
    <source>
        <dbReference type="SAM" id="MobiDB-lite"/>
    </source>
</evidence>
<evidence type="ECO:0000313" key="2">
    <source>
        <dbReference type="EMBL" id="KPI91977.1"/>
    </source>
</evidence>
<sequence>MFGDVCRRLQVRGKRQKVNARPPTPYPPGTALPSDRCDIHSPAPRRRRLIGYTAFGTNKTNVNSNIRFHCPNTYKKN</sequence>
<dbReference type="AlphaFoldDB" id="A0A194PFB8"/>
<keyword evidence="3" id="KW-1185">Reference proteome</keyword>
<dbReference type="EMBL" id="KQ459605">
    <property type="protein sequence ID" value="KPI91977.1"/>
    <property type="molecule type" value="Genomic_DNA"/>
</dbReference>
<evidence type="ECO:0000313" key="3">
    <source>
        <dbReference type="Proteomes" id="UP000053268"/>
    </source>
</evidence>
<dbReference type="Proteomes" id="UP000053268">
    <property type="component" value="Unassembled WGS sequence"/>
</dbReference>
<name>A0A194PFB8_PAPXU</name>
<reference evidence="2 3" key="1">
    <citation type="journal article" date="2015" name="Nat. Commun.">
        <title>Outbred genome sequencing and CRISPR/Cas9 gene editing in butterflies.</title>
        <authorList>
            <person name="Li X."/>
            <person name="Fan D."/>
            <person name="Zhang W."/>
            <person name="Liu G."/>
            <person name="Zhang L."/>
            <person name="Zhao L."/>
            <person name="Fang X."/>
            <person name="Chen L."/>
            <person name="Dong Y."/>
            <person name="Chen Y."/>
            <person name="Ding Y."/>
            <person name="Zhao R."/>
            <person name="Feng M."/>
            <person name="Zhu Y."/>
            <person name="Feng Y."/>
            <person name="Jiang X."/>
            <person name="Zhu D."/>
            <person name="Xiang H."/>
            <person name="Feng X."/>
            <person name="Li S."/>
            <person name="Wang J."/>
            <person name="Zhang G."/>
            <person name="Kronforst M.R."/>
            <person name="Wang W."/>
        </authorList>
    </citation>
    <scope>NUCLEOTIDE SEQUENCE [LARGE SCALE GENOMIC DNA]</scope>
    <source>
        <strain evidence="2">Ya'a_city_454_Px</strain>
        <tissue evidence="2">Whole body</tissue>
    </source>
</reference>